<dbReference type="PANTHER" id="PTHR40074:SF2">
    <property type="entry name" value="O-ACETYLTRANSFERASE WECH"/>
    <property type="match status" value="1"/>
</dbReference>
<feature type="transmembrane region" description="Helical" evidence="7">
    <location>
        <begin position="320"/>
        <end position="341"/>
    </location>
</feature>
<comment type="similarity">
    <text evidence="2">Belongs to the acyltransferase 3 family.</text>
</comment>
<evidence type="ECO:0000256" key="6">
    <source>
        <dbReference type="ARBA" id="ARBA00023136"/>
    </source>
</evidence>
<evidence type="ECO:0000256" key="5">
    <source>
        <dbReference type="ARBA" id="ARBA00022989"/>
    </source>
</evidence>
<reference evidence="9" key="1">
    <citation type="submission" date="2020-10" db="EMBL/GenBank/DDBJ databases">
        <authorList>
            <person name="Gilroy R."/>
        </authorList>
    </citation>
    <scope>NUCLEOTIDE SEQUENCE</scope>
    <source>
        <strain evidence="9">ChiGjej2B2-16831</strain>
    </source>
</reference>
<dbReference type="PANTHER" id="PTHR40074">
    <property type="entry name" value="O-ACETYLTRANSFERASE WECH"/>
    <property type="match status" value="1"/>
</dbReference>
<keyword evidence="3" id="KW-1003">Cell membrane</keyword>
<dbReference type="GO" id="GO:0009246">
    <property type="term" value="P:enterobacterial common antigen biosynthetic process"/>
    <property type="evidence" value="ECO:0007669"/>
    <property type="project" value="TreeGrafter"/>
</dbReference>
<feature type="transmembrane region" description="Helical" evidence="7">
    <location>
        <begin position="189"/>
        <end position="204"/>
    </location>
</feature>
<dbReference type="Proteomes" id="UP000824128">
    <property type="component" value="Unassembled WGS sequence"/>
</dbReference>
<feature type="transmembrane region" description="Helical" evidence="7">
    <location>
        <begin position="216"/>
        <end position="234"/>
    </location>
</feature>
<keyword evidence="9" id="KW-0808">Transferase</keyword>
<evidence type="ECO:0000256" key="4">
    <source>
        <dbReference type="ARBA" id="ARBA00022692"/>
    </source>
</evidence>
<feature type="transmembrane region" description="Helical" evidence="7">
    <location>
        <begin position="92"/>
        <end position="113"/>
    </location>
</feature>
<feature type="domain" description="Acyltransferase 3" evidence="8">
    <location>
        <begin position="21"/>
        <end position="338"/>
    </location>
</feature>
<gene>
    <name evidence="9" type="ORF">IAD24_04885</name>
</gene>
<proteinExistence type="inferred from homology"/>
<evidence type="ECO:0000256" key="2">
    <source>
        <dbReference type="ARBA" id="ARBA00007400"/>
    </source>
</evidence>
<organism evidence="9 10">
    <name type="scientific">Candidatus Aphodomorpha intestinavium</name>
    <dbReference type="NCBI Taxonomy" id="2840672"/>
    <lineage>
        <taxon>Bacteria</taxon>
        <taxon>Bacillati</taxon>
        <taxon>Bacillota</taxon>
        <taxon>Clostridia</taxon>
        <taxon>Eubacteriales</taxon>
        <taxon>Candidatus Aphodomorpha</taxon>
    </lineage>
</organism>
<feature type="transmembrane region" description="Helical" evidence="7">
    <location>
        <begin position="165"/>
        <end position="183"/>
    </location>
</feature>
<feature type="transmembrane region" description="Helical" evidence="7">
    <location>
        <begin position="254"/>
        <end position="273"/>
    </location>
</feature>
<evidence type="ECO:0000256" key="7">
    <source>
        <dbReference type="SAM" id="Phobius"/>
    </source>
</evidence>
<protein>
    <submittedName>
        <fullName evidence="9">Acyltransferase</fullName>
    </submittedName>
</protein>
<dbReference type="Pfam" id="PF01757">
    <property type="entry name" value="Acyl_transf_3"/>
    <property type="match status" value="1"/>
</dbReference>
<feature type="transmembrane region" description="Helical" evidence="7">
    <location>
        <begin position="59"/>
        <end position="80"/>
    </location>
</feature>
<dbReference type="GO" id="GO:0005886">
    <property type="term" value="C:plasma membrane"/>
    <property type="evidence" value="ECO:0007669"/>
    <property type="project" value="UniProtKB-SubCell"/>
</dbReference>
<keyword evidence="5 7" id="KW-1133">Transmembrane helix</keyword>
<keyword evidence="6 7" id="KW-0472">Membrane</keyword>
<sequence>MKTSPCLPTSSINAPDERKSNIELLRIIAMVMIVAHHFVEHGGFAYAADAVTLNRLWTQFLSVGGKIGVNVFVLISGYFLVSAPSFRTNRFLRLWGQIFTYSILSFAVFVLSGAQPFSLKELATRCLPVTFSLWWFASAYCVLYLLSPFFNRLLTSFDKGTYQRFLLLLTVCWCLIPTFTGQQLESNDLLWFLYLYALAGYLRLHGLHVQAKGSVCLLLATGVILLTFLSAAIFDVLGVKFPVFGEHATFFYRIRTLPVLLASVLLLVGFLRIDIGRSRFVNTLASATFGVYLLHDDGFVRTFLWEKLFCNAAYADSALLIPYSLLAIAAVYCGCTIVELIRRHTLERLFSAPMEALARWIDRTKERILSSRLLQRL</sequence>
<feature type="transmembrane region" description="Helical" evidence="7">
    <location>
        <begin position="133"/>
        <end position="153"/>
    </location>
</feature>
<dbReference type="GO" id="GO:0016413">
    <property type="term" value="F:O-acetyltransferase activity"/>
    <property type="evidence" value="ECO:0007669"/>
    <property type="project" value="TreeGrafter"/>
</dbReference>
<comment type="subcellular location">
    <subcellularLocation>
        <location evidence="1">Cell membrane</location>
        <topology evidence="1">Multi-pass membrane protein</topology>
    </subcellularLocation>
</comment>
<keyword evidence="9" id="KW-0012">Acyltransferase</keyword>
<dbReference type="InterPro" id="IPR002656">
    <property type="entry name" value="Acyl_transf_3_dom"/>
</dbReference>
<evidence type="ECO:0000256" key="3">
    <source>
        <dbReference type="ARBA" id="ARBA00022475"/>
    </source>
</evidence>
<dbReference type="AlphaFoldDB" id="A0A9D1N4A2"/>
<evidence type="ECO:0000313" key="10">
    <source>
        <dbReference type="Proteomes" id="UP000824128"/>
    </source>
</evidence>
<evidence type="ECO:0000256" key="1">
    <source>
        <dbReference type="ARBA" id="ARBA00004651"/>
    </source>
</evidence>
<name>A0A9D1N4A2_9FIRM</name>
<accession>A0A9D1N4A2</accession>
<evidence type="ECO:0000259" key="8">
    <source>
        <dbReference type="Pfam" id="PF01757"/>
    </source>
</evidence>
<dbReference type="EMBL" id="DVNZ01000151">
    <property type="protein sequence ID" value="HIU94477.1"/>
    <property type="molecule type" value="Genomic_DNA"/>
</dbReference>
<feature type="transmembrane region" description="Helical" evidence="7">
    <location>
        <begin position="21"/>
        <end position="39"/>
    </location>
</feature>
<keyword evidence="4 7" id="KW-0812">Transmembrane</keyword>
<reference evidence="9" key="2">
    <citation type="journal article" date="2021" name="PeerJ">
        <title>Extensive microbial diversity within the chicken gut microbiome revealed by metagenomics and culture.</title>
        <authorList>
            <person name="Gilroy R."/>
            <person name="Ravi A."/>
            <person name="Getino M."/>
            <person name="Pursley I."/>
            <person name="Horton D.L."/>
            <person name="Alikhan N.F."/>
            <person name="Baker D."/>
            <person name="Gharbi K."/>
            <person name="Hall N."/>
            <person name="Watson M."/>
            <person name="Adriaenssens E.M."/>
            <person name="Foster-Nyarko E."/>
            <person name="Jarju S."/>
            <person name="Secka A."/>
            <person name="Antonio M."/>
            <person name="Oren A."/>
            <person name="Chaudhuri R.R."/>
            <person name="La Ragione R."/>
            <person name="Hildebrand F."/>
            <person name="Pallen M.J."/>
        </authorList>
    </citation>
    <scope>NUCLEOTIDE SEQUENCE</scope>
    <source>
        <strain evidence="9">ChiGjej2B2-16831</strain>
    </source>
</reference>
<comment type="caution">
    <text evidence="9">The sequence shown here is derived from an EMBL/GenBank/DDBJ whole genome shotgun (WGS) entry which is preliminary data.</text>
</comment>
<feature type="transmembrane region" description="Helical" evidence="7">
    <location>
        <begin position="280"/>
        <end position="300"/>
    </location>
</feature>
<evidence type="ECO:0000313" key="9">
    <source>
        <dbReference type="EMBL" id="HIU94477.1"/>
    </source>
</evidence>